<evidence type="ECO:0000256" key="19">
    <source>
        <dbReference type="ARBA" id="ARBA00023180"/>
    </source>
</evidence>
<sequence length="1539" mass="171860">MHPGGYLMLIMHNTPSSARQCGSIVEATPGFFCLSESDYHFEYTECDVLGSRWRVAIPNKADTCTDLPDPVKGTQCTFSCSEGEFLDMQKQQCQKCAAGTYSLGTGVAFEEWDSLPSGFVTHGVNTNSKALHTDCSNSTWTPKGDHIASNTNECTSTLSYAVSLKKPGVVSFEYFYPENSIYFEFFVQNDQCQSTESANRWMKISESKWSKYEVELSTGNNVLYWRTTTYTVQGSAVKPVMLRNIGISGVSYTSECFHCKPGTHSAKTGSARCIPCPAGTYSNKGATVCHECESDKYAEAGSGSCKPRPACTNSDYFYTHTPCDSEGKTQLMYKWNEPKICSETVKGAVKLPASGNKQTCPPCNPGFFVTNSSSCEPCDKGFYSSGAACKKCPAGTEPVVGFEYKWWNTMPKNMQSTIFRREFGNSEHSTAWEVAGEYVYTISGDRDTDYMMLTLNVPGYRLPESMVRDSGTTEMSQITFVFETRCTADCKFYFLAGYNQWNNDVVEHWTGSNSKQSYSYKIQSNSTVSFTWTFQRTEEFSVERKYSADVAKIYSIHITNVIGGVASDCRPCALSSAKAGSTCVPCPAGHYINLTGVCRRCPPNTFIRPDQPVGEDACVQCGPNTERNKAYTACLSDCTLDVQTRGGVLLHYDFTPLANMTGFHGSPRFTGRGLKYFQRFHFGLCGKEGRVPATCVDNVTESKEVKGYVCQSTVVPSDIRSQTMVSSQPFIIGDSLIVTAKDLITLPSNCSEGTCDGCTFHFLWESQHACPLCTKNHYREIVSACIQGIQRTTYVWQQPLQCYGGESLPAQKVNACVTLDFWLKLGVSTGTIAAVLLISLICYFWKKTRKLEYKYSKLMMNSGGKECELPTADSCAIMEGEDAEDDVMFLTKKSFFSKMKSFPREAARSSEDPPRSRKSSRWSAVGSAGMSQKERPKFYRQDVNKTIWEVPERYQNLSPVGSGAYGSVSSAYDMKTGLKVAVKKLSRPFQSIIHAKRTYRELRLLKHMNHENVIGLLDVFTPATSLKEFTDVYLVTHLMGADLNNIVKCQKLTDDHVQFLIYQILRGLKYIHSADIIHRDLKPSNLAVNEDCELKILDFGLARHTDDEMTGYVATRWYRAPEIMLNWMHYNMTDIDQLKLIMLLVGTPGPELLMKISSDSARNYISSLPQMPKRNFADVFIGANPQAVDLLEKMLVLDTDKRITAAEALAHPYFAQYHDPDDEPEAGPYDQSFESRELEIEEWKRLTYEEMCSFEPPMFDEDDMDSGTPGEEEEGESEEDQQKVSFTFTHQARIVSVVPSGRVCYITACAIFKTRDEEAHISPPKHGVSLKTAPLQILTSPATALSSWLKLACPSYAYESCDAIKLNITATVACHSHPCMLSTICIEDRQPVNPRARQQPQQEVSPQEPEEPEEILGSDDEEQEDPNDYCKGLKLDSLAAGNCESVVVGPCTMLPVSERYLLCGCRVKRFVAMKVVKSAEHYTETAVDEIKLLRSVRNSDPNDPNREMVVQLLDDFKISGVNGTRILYSQIFLIPPGLL</sequence>
<keyword evidence="25" id="KW-1185">Reference proteome</keyword>
<dbReference type="Pfam" id="PF23032">
    <property type="entry name" value="GBD_ELAPOR1-like_3rd"/>
    <property type="match status" value="1"/>
</dbReference>
<proteinExistence type="inferred from homology"/>
<feature type="domain" description="Protein kinase" evidence="22">
    <location>
        <begin position="954"/>
        <end position="1214"/>
    </location>
</feature>
<dbReference type="GO" id="GO:0005764">
    <property type="term" value="C:lysosome"/>
    <property type="evidence" value="ECO:0007669"/>
    <property type="project" value="TreeGrafter"/>
</dbReference>
<dbReference type="GO" id="GO:0000045">
    <property type="term" value="P:autophagosome assembly"/>
    <property type="evidence" value="ECO:0007669"/>
    <property type="project" value="TreeGrafter"/>
</dbReference>
<evidence type="ECO:0000256" key="9">
    <source>
        <dbReference type="ARBA" id="ARBA00022679"/>
    </source>
</evidence>
<evidence type="ECO:0000256" key="4">
    <source>
        <dbReference type="ARBA" id="ARBA00008832"/>
    </source>
</evidence>
<comment type="similarity">
    <text evidence="3">Belongs to the ELAPOR family.</text>
</comment>
<dbReference type="EMBL" id="CM014087">
    <property type="protein sequence ID" value="TKS77536.1"/>
    <property type="molecule type" value="Genomic_DNA"/>
</dbReference>
<keyword evidence="16" id="KW-0346">Stress response</keyword>
<keyword evidence="15" id="KW-1133">Transmembrane helix</keyword>
<evidence type="ECO:0000256" key="5">
    <source>
        <dbReference type="ARBA" id="ARBA00012411"/>
    </source>
</evidence>
<comment type="similarity">
    <text evidence="4">Belongs to the protein kinase superfamily. CMGC Ser/Thr protein kinase family. MAP kinase subfamily.</text>
</comment>
<dbReference type="Proteomes" id="UP000298787">
    <property type="component" value="Chromosome 10"/>
</dbReference>
<dbReference type="GO" id="GO:0044090">
    <property type="term" value="P:positive regulation of vacuole organization"/>
    <property type="evidence" value="ECO:0007669"/>
    <property type="project" value="TreeGrafter"/>
</dbReference>
<keyword evidence="19" id="KW-0325">Glycoprotein</keyword>
<dbReference type="GO" id="GO:0005770">
    <property type="term" value="C:late endosome"/>
    <property type="evidence" value="ECO:0007669"/>
    <property type="project" value="TreeGrafter"/>
</dbReference>
<dbReference type="Gene3D" id="1.10.510.10">
    <property type="entry name" value="Transferase(Phosphotransferase) domain 1"/>
    <property type="match status" value="3"/>
</dbReference>
<evidence type="ECO:0000256" key="16">
    <source>
        <dbReference type="ARBA" id="ARBA00023016"/>
    </source>
</evidence>
<feature type="region of interest" description="Disordered" evidence="21">
    <location>
        <begin position="906"/>
        <end position="934"/>
    </location>
</feature>
<evidence type="ECO:0000259" key="23">
    <source>
        <dbReference type="PROSITE" id="PS51914"/>
    </source>
</evidence>
<evidence type="ECO:0000256" key="20">
    <source>
        <dbReference type="PROSITE-ProRule" id="PRU10141"/>
    </source>
</evidence>
<evidence type="ECO:0000256" key="8">
    <source>
        <dbReference type="ARBA" id="ARBA00022553"/>
    </source>
</evidence>
<feature type="compositionally biased region" description="Basic and acidic residues" evidence="21">
    <location>
        <begin position="906"/>
        <end position="915"/>
    </location>
</feature>
<dbReference type="SMART" id="SM00220">
    <property type="entry name" value="S_TKc"/>
    <property type="match status" value="1"/>
</dbReference>
<dbReference type="Pfam" id="PF23089">
    <property type="entry name" value="ELAPOR1_C"/>
    <property type="match status" value="1"/>
</dbReference>
<evidence type="ECO:0000256" key="12">
    <source>
        <dbReference type="ARBA" id="ARBA00022741"/>
    </source>
</evidence>
<evidence type="ECO:0000259" key="22">
    <source>
        <dbReference type="PROSITE" id="PS50011"/>
    </source>
</evidence>
<keyword evidence="14 20" id="KW-0067">ATP-binding</keyword>
<feature type="domain" description="MRH" evidence="23">
    <location>
        <begin position="636"/>
        <end position="772"/>
    </location>
</feature>
<dbReference type="PANTHER" id="PTHR22727">
    <property type="entry name" value="PROTEIN CBG13728"/>
    <property type="match status" value="1"/>
</dbReference>
<dbReference type="InterPro" id="IPR056609">
    <property type="entry name" value="Elapor1-like_3rd"/>
</dbReference>
<evidence type="ECO:0000256" key="21">
    <source>
        <dbReference type="SAM" id="MobiDB-lite"/>
    </source>
</evidence>
<dbReference type="Pfam" id="PF23087">
    <property type="entry name" value="MRH_ELAPOR1_9th"/>
    <property type="match status" value="2"/>
</dbReference>
<feature type="binding site" evidence="20">
    <location>
        <position position="984"/>
    </location>
    <ligand>
        <name>ATP</name>
        <dbReference type="ChEBI" id="CHEBI:30616"/>
    </ligand>
</feature>
<dbReference type="Pfam" id="PF00069">
    <property type="entry name" value="Pkinase"/>
    <property type="match status" value="1"/>
</dbReference>
<protein>
    <recommendedName>
        <fullName evidence="5">mitogen-activated protein kinase</fullName>
        <ecNumber evidence="5">2.7.11.24</ecNumber>
    </recommendedName>
</protein>
<dbReference type="Gene3D" id="3.30.200.20">
    <property type="entry name" value="Phosphorylase Kinase, domain 1"/>
    <property type="match status" value="3"/>
</dbReference>
<dbReference type="PROSITE" id="PS01351">
    <property type="entry name" value="MAPK"/>
    <property type="match status" value="1"/>
</dbReference>
<dbReference type="InterPro" id="IPR039181">
    <property type="entry name" value="Elapor1/2"/>
</dbReference>
<dbReference type="InterPro" id="IPR056606">
    <property type="entry name" value="Elapor1/2_C"/>
</dbReference>
<evidence type="ECO:0000256" key="17">
    <source>
        <dbReference type="ARBA" id="ARBA00023136"/>
    </source>
</evidence>
<dbReference type="GO" id="GO:0070062">
    <property type="term" value="C:extracellular exosome"/>
    <property type="evidence" value="ECO:0007669"/>
    <property type="project" value="TreeGrafter"/>
</dbReference>
<keyword evidence="18" id="KW-1015">Disulfide bond</keyword>
<evidence type="ECO:0000256" key="11">
    <source>
        <dbReference type="ARBA" id="ARBA00022729"/>
    </source>
</evidence>
<feature type="region of interest" description="Disordered" evidence="21">
    <location>
        <begin position="1256"/>
        <end position="1282"/>
    </location>
</feature>
<keyword evidence="9" id="KW-0808">Transferase</keyword>
<dbReference type="GO" id="GO:0005524">
    <property type="term" value="F:ATP binding"/>
    <property type="evidence" value="ECO:0007669"/>
    <property type="project" value="UniProtKB-UniRule"/>
</dbReference>
<dbReference type="InterPro" id="IPR044865">
    <property type="entry name" value="MRH_dom"/>
</dbReference>
<feature type="compositionally biased region" description="Low complexity" evidence="21">
    <location>
        <begin position="1398"/>
        <end position="1407"/>
    </location>
</feature>
<evidence type="ECO:0000256" key="1">
    <source>
        <dbReference type="ARBA" id="ARBA00001946"/>
    </source>
</evidence>
<dbReference type="FunFam" id="1.10.510.10:FF:000691">
    <property type="entry name" value="Mitogen-activated protein kinase"/>
    <property type="match status" value="1"/>
</dbReference>
<keyword evidence="7" id="KW-0723">Serine/threonine-protein kinase</keyword>
<dbReference type="InterPro" id="IPR056610">
    <property type="entry name" value="Elapor1/2_TNFR-like"/>
</dbReference>
<feature type="region of interest" description="Disordered" evidence="21">
    <location>
        <begin position="1393"/>
        <end position="1427"/>
    </location>
</feature>
<keyword evidence="11" id="KW-0732">Signal</keyword>
<dbReference type="InterPro" id="IPR008352">
    <property type="entry name" value="MAPK_HOG-like"/>
</dbReference>
<keyword evidence="8" id="KW-0597">Phosphoprotein</keyword>
<evidence type="ECO:0000256" key="6">
    <source>
        <dbReference type="ARBA" id="ARBA00022475"/>
    </source>
</evidence>
<dbReference type="PANTHER" id="PTHR22727:SF13">
    <property type="entry name" value="ENDOSOME_LYSOSOME-ASSOCIATED APOPTOSIS AND AUTOPHAGY REGULATOR 1"/>
    <property type="match status" value="1"/>
</dbReference>
<dbReference type="GO" id="GO:0005802">
    <property type="term" value="C:trans-Golgi network"/>
    <property type="evidence" value="ECO:0007669"/>
    <property type="project" value="TreeGrafter"/>
</dbReference>
<dbReference type="InterPro" id="IPR000719">
    <property type="entry name" value="Prot_kinase_dom"/>
</dbReference>
<dbReference type="InterPro" id="IPR009030">
    <property type="entry name" value="Growth_fac_rcpt_cys_sf"/>
</dbReference>
<dbReference type="SUPFAM" id="SSF56112">
    <property type="entry name" value="Protein kinase-like (PK-like)"/>
    <property type="match status" value="1"/>
</dbReference>
<evidence type="ECO:0000256" key="18">
    <source>
        <dbReference type="ARBA" id="ARBA00023157"/>
    </source>
</evidence>
<feature type="compositionally biased region" description="Acidic residues" evidence="21">
    <location>
        <begin position="1258"/>
        <end position="1279"/>
    </location>
</feature>
<evidence type="ECO:0000313" key="24">
    <source>
        <dbReference type="EMBL" id="TKS77536.1"/>
    </source>
</evidence>
<evidence type="ECO:0000256" key="13">
    <source>
        <dbReference type="ARBA" id="ARBA00022777"/>
    </source>
</evidence>
<keyword evidence="17" id="KW-0472">Membrane</keyword>
<dbReference type="GO" id="GO:0005886">
    <property type="term" value="C:plasma membrane"/>
    <property type="evidence" value="ECO:0007669"/>
    <property type="project" value="UniProtKB-SubCell"/>
</dbReference>
<organism evidence="24 25">
    <name type="scientific">Collichthys lucidus</name>
    <name type="common">Big head croaker</name>
    <name type="synonym">Sciaena lucida</name>
    <dbReference type="NCBI Taxonomy" id="240159"/>
    <lineage>
        <taxon>Eukaryota</taxon>
        <taxon>Metazoa</taxon>
        <taxon>Chordata</taxon>
        <taxon>Craniata</taxon>
        <taxon>Vertebrata</taxon>
        <taxon>Euteleostomi</taxon>
        <taxon>Actinopterygii</taxon>
        <taxon>Neopterygii</taxon>
        <taxon>Teleostei</taxon>
        <taxon>Neoteleostei</taxon>
        <taxon>Acanthomorphata</taxon>
        <taxon>Eupercaria</taxon>
        <taxon>Sciaenidae</taxon>
        <taxon>Collichthys</taxon>
    </lineage>
</organism>
<dbReference type="Pfam" id="PF23091">
    <property type="entry name" value="TNFR_ELAPOR1_6th"/>
    <property type="match status" value="1"/>
</dbReference>
<dbReference type="PROSITE" id="PS00107">
    <property type="entry name" value="PROTEIN_KINASE_ATP"/>
    <property type="match status" value="1"/>
</dbReference>
<dbReference type="SUPFAM" id="SSF50911">
    <property type="entry name" value="Mannose 6-phosphate receptor domain"/>
    <property type="match status" value="1"/>
</dbReference>
<dbReference type="PROSITE" id="PS51914">
    <property type="entry name" value="MRH"/>
    <property type="match status" value="1"/>
</dbReference>
<comment type="cofactor">
    <cofactor evidence="1">
        <name>Mg(2+)</name>
        <dbReference type="ChEBI" id="CHEBI:18420"/>
    </cofactor>
</comment>
<dbReference type="Pfam" id="PF23031">
    <property type="entry name" value="GBD_ELAPOR1"/>
    <property type="match status" value="1"/>
</dbReference>
<dbReference type="InterPro" id="IPR011009">
    <property type="entry name" value="Kinase-like_dom_sf"/>
</dbReference>
<dbReference type="FunFam" id="3.30.200.20:FF:000769">
    <property type="entry name" value="Mitogen-activated protein kinase 14"/>
    <property type="match status" value="1"/>
</dbReference>
<dbReference type="EC" id="2.7.11.24" evidence="5"/>
<dbReference type="PROSITE" id="PS50011">
    <property type="entry name" value="PROTEIN_KINASE_DOM"/>
    <property type="match status" value="1"/>
</dbReference>
<keyword evidence="12 20" id="KW-0547">Nucleotide-binding</keyword>
<dbReference type="InterPro" id="IPR017441">
    <property type="entry name" value="Protein_kinase_ATP_BS"/>
</dbReference>
<evidence type="ECO:0000256" key="15">
    <source>
        <dbReference type="ARBA" id="ARBA00022989"/>
    </source>
</evidence>
<evidence type="ECO:0000313" key="25">
    <source>
        <dbReference type="Proteomes" id="UP000298787"/>
    </source>
</evidence>
<feature type="compositionally biased region" description="Acidic residues" evidence="21">
    <location>
        <begin position="1408"/>
        <end position="1427"/>
    </location>
</feature>
<evidence type="ECO:0000256" key="14">
    <source>
        <dbReference type="ARBA" id="ARBA00022840"/>
    </source>
</evidence>
<name>A0A4U5UR34_COLLU</name>
<keyword evidence="10" id="KW-0812">Transmembrane</keyword>
<keyword evidence="13" id="KW-0418">Kinase</keyword>
<dbReference type="SUPFAM" id="SSF57184">
    <property type="entry name" value="Growth factor receptor domain"/>
    <property type="match status" value="2"/>
</dbReference>
<dbReference type="STRING" id="240159.A0A4U5UR34"/>
<dbReference type="PRINTS" id="PR01773">
    <property type="entry name" value="P38MAPKINASE"/>
</dbReference>
<comment type="subcellular location">
    <subcellularLocation>
        <location evidence="2">Cell membrane</location>
        <topology evidence="2">Single-pass type I membrane protein</topology>
    </subcellularLocation>
</comment>
<dbReference type="InterPro" id="IPR003527">
    <property type="entry name" value="MAP_kinase_CS"/>
</dbReference>
<evidence type="ECO:0000256" key="10">
    <source>
        <dbReference type="ARBA" id="ARBA00022692"/>
    </source>
</evidence>
<dbReference type="InterPro" id="IPR056607">
    <property type="entry name" value="Elapor1/2_MRH"/>
</dbReference>
<reference evidence="24 25" key="1">
    <citation type="submission" date="2019-01" db="EMBL/GenBank/DDBJ databases">
        <title>Genome Assembly of Collichthys lucidus.</title>
        <authorList>
            <person name="Cai M."/>
            <person name="Xiao S."/>
        </authorList>
    </citation>
    <scope>NUCLEOTIDE SEQUENCE [LARGE SCALE GENOMIC DNA]</scope>
    <source>
        <strain evidence="24">JT15FE1705JMU</strain>
        <tissue evidence="24">Muscle</tissue>
    </source>
</reference>
<evidence type="ECO:0000256" key="7">
    <source>
        <dbReference type="ARBA" id="ARBA00022527"/>
    </source>
</evidence>
<keyword evidence="6" id="KW-1003">Cell membrane</keyword>
<accession>A0A4U5UR34</accession>
<dbReference type="InterPro" id="IPR056608">
    <property type="entry name" value="Elapor1/2_GBD"/>
</dbReference>
<evidence type="ECO:0000256" key="2">
    <source>
        <dbReference type="ARBA" id="ARBA00004251"/>
    </source>
</evidence>
<gene>
    <name evidence="24" type="ORF">D9C73_011627</name>
</gene>
<dbReference type="SMART" id="SM01411">
    <property type="entry name" value="Ephrin_rec_like"/>
    <property type="match status" value="4"/>
</dbReference>
<dbReference type="Gene3D" id="2.10.50.10">
    <property type="entry name" value="Tumor Necrosis Factor Receptor, subunit A, domain 2"/>
    <property type="match status" value="1"/>
</dbReference>
<evidence type="ECO:0000256" key="3">
    <source>
        <dbReference type="ARBA" id="ARBA00007627"/>
    </source>
</evidence>
<dbReference type="InterPro" id="IPR009011">
    <property type="entry name" value="Man6P_isomerase_rcpt-bd_dom_sf"/>
</dbReference>
<dbReference type="GO" id="GO:0004707">
    <property type="term" value="F:MAP kinase activity"/>
    <property type="evidence" value="ECO:0007669"/>
    <property type="project" value="UniProtKB-EC"/>
</dbReference>